<dbReference type="Proteomes" id="UP000297396">
    <property type="component" value="Unassembled WGS sequence"/>
</dbReference>
<organism evidence="2 3">
    <name type="scientific">Muribacter muris</name>
    <dbReference type="NCBI Taxonomy" id="67855"/>
    <lineage>
        <taxon>Bacteria</taxon>
        <taxon>Pseudomonadati</taxon>
        <taxon>Pseudomonadota</taxon>
        <taxon>Gammaproteobacteria</taxon>
        <taxon>Pasteurellales</taxon>
        <taxon>Pasteurellaceae</taxon>
        <taxon>Muribacter</taxon>
    </lineage>
</organism>
<evidence type="ECO:0000313" key="3">
    <source>
        <dbReference type="Proteomes" id="UP000297396"/>
    </source>
</evidence>
<dbReference type="Gene3D" id="1.25.40.10">
    <property type="entry name" value="Tetratricopeptide repeat domain"/>
    <property type="match status" value="1"/>
</dbReference>
<proteinExistence type="predicted"/>
<gene>
    <name evidence="2" type="ORF">E4T80_11845</name>
</gene>
<feature type="signal peptide" evidence="1">
    <location>
        <begin position="1"/>
        <end position="22"/>
    </location>
</feature>
<dbReference type="OrthoDB" id="5321503at2"/>
<keyword evidence="1" id="KW-0732">Signal</keyword>
<dbReference type="SUPFAM" id="SSF81901">
    <property type="entry name" value="HCP-like"/>
    <property type="match status" value="1"/>
</dbReference>
<dbReference type="AlphaFoldDB" id="A0A4Y9JTH6"/>
<dbReference type="EMBL" id="SPPA01000037">
    <property type="protein sequence ID" value="TFV07795.1"/>
    <property type="molecule type" value="Genomic_DNA"/>
</dbReference>
<feature type="chain" id="PRO_5021312486" description="Tetratricopeptide repeat protein" evidence="1">
    <location>
        <begin position="23"/>
        <end position="181"/>
    </location>
</feature>
<evidence type="ECO:0000313" key="2">
    <source>
        <dbReference type="EMBL" id="TFV07795.1"/>
    </source>
</evidence>
<name>A0A4Y9JTH6_9PAST</name>
<evidence type="ECO:0000256" key="1">
    <source>
        <dbReference type="SAM" id="SignalP"/>
    </source>
</evidence>
<accession>A0A4Y9JTH6</accession>
<reference evidence="2 3" key="1">
    <citation type="submission" date="2019-03" db="EMBL/GenBank/DDBJ databases">
        <title>Diversity of the mouse oral microbiome.</title>
        <authorList>
            <person name="Joseph S."/>
            <person name="Aduse-Opoku J."/>
            <person name="Curtis M."/>
            <person name="Wade W."/>
            <person name="Hashim A."/>
        </authorList>
    </citation>
    <scope>NUCLEOTIDE SEQUENCE [LARGE SCALE GENOMIC DNA]</scope>
    <source>
        <strain evidence="2 3">WT12</strain>
    </source>
</reference>
<dbReference type="RefSeq" id="WP_135058617.1">
    <property type="nucleotide sequence ID" value="NZ_JADGLC010000037.1"/>
</dbReference>
<dbReference type="InterPro" id="IPR011990">
    <property type="entry name" value="TPR-like_helical_dom_sf"/>
</dbReference>
<sequence>MKHLKSIMIATVLALGSFSAIAQTAENIFNQAQTISDEAESLRKESVRYQNWGWRILDQDKFDRAQSLYEESFKLYEEARQQGNIEAENALLKHKLDLAVVFVDLKQCIQAKPLLNDLLAESSENANPLLKAQAIGYIGNLYVSGTCFRKDVSKGVKLFGQSCDLGSWHGCNRYNEFDKNK</sequence>
<evidence type="ECO:0008006" key="4">
    <source>
        <dbReference type="Google" id="ProtNLM"/>
    </source>
</evidence>
<protein>
    <recommendedName>
        <fullName evidence="4">Tetratricopeptide repeat protein</fullName>
    </recommendedName>
</protein>
<comment type="caution">
    <text evidence="2">The sequence shown here is derived from an EMBL/GenBank/DDBJ whole genome shotgun (WGS) entry which is preliminary data.</text>
</comment>